<gene>
    <name evidence="6" type="ORF">ICL16_08825</name>
</gene>
<keyword evidence="3 6" id="KW-0067">ATP-binding</keyword>
<sequence>MSNAILTTHNLTIGYKTALRTTRTVASNICASLSAGELVCLLGANGAGKSTLLRTLAGMQPPISGEVQLLGNNVYKLAPQELAKRLSLVLTEKVDVGMLSAYVLVTMGRYPYTDWWGNLTPKDEEIVNWAIDAVGAKHLAVRNVLELSDGERQKIMIARALAQEPVLMLLDEPTAFLDLPRRVEIMQLLRRLVQQTNQAILLSTHDLDLALRLADKIWLMAEGGSLHIGAPEDLVLSGVFADAFRSEGVEFDALTGEFHLHTPIRGTVNLVGEGVETQWTKRALQRVGFLVVSHNNCSHRVEVMSAIKPVFWQVTCDGAVSKHDSVHDLIQFLKSDD</sequence>
<evidence type="ECO:0000256" key="3">
    <source>
        <dbReference type="ARBA" id="ARBA00022840"/>
    </source>
</evidence>
<keyword evidence="7" id="KW-1185">Reference proteome</keyword>
<dbReference type="InterPro" id="IPR003439">
    <property type="entry name" value="ABC_transporter-like_ATP-bd"/>
</dbReference>
<dbReference type="CDD" id="cd03214">
    <property type="entry name" value="ABC_Iron-Siderophores_B12_Hemin"/>
    <property type="match status" value="1"/>
</dbReference>
<dbReference type="GO" id="GO:0016887">
    <property type="term" value="F:ATP hydrolysis activity"/>
    <property type="evidence" value="ECO:0007669"/>
    <property type="project" value="InterPro"/>
</dbReference>
<dbReference type="PANTHER" id="PTHR42794">
    <property type="entry name" value="HEMIN IMPORT ATP-BINDING PROTEIN HMUV"/>
    <property type="match status" value="1"/>
</dbReference>
<comment type="caution">
    <text evidence="6">The sequence shown here is derived from an EMBL/GenBank/DDBJ whole genome shotgun (WGS) entry which is preliminary data.</text>
</comment>
<dbReference type="Pfam" id="PF00005">
    <property type="entry name" value="ABC_tran"/>
    <property type="match status" value="1"/>
</dbReference>
<evidence type="ECO:0000256" key="4">
    <source>
        <dbReference type="ARBA" id="ARBA00022967"/>
    </source>
</evidence>
<protein>
    <submittedName>
        <fullName evidence="6">ABC transporter ATP-binding protein</fullName>
    </submittedName>
</protein>
<keyword evidence="4" id="KW-1278">Translocase</keyword>
<dbReference type="PANTHER" id="PTHR42794:SF1">
    <property type="entry name" value="HEMIN IMPORT ATP-BINDING PROTEIN HMUV"/>
    <property type="match status" value="1"/>
</dbReference>
<keyword evidence="1" id="KW-0813">Transport</keyword>
<organism evidence="6 7">
    <name type="scientific">Iningainema tapete BLCC-T55</name>
    <dbReference type="NCBI Taxonomy" id="2748662"/>
    <lineage>
        <taxon>Bacteria</taxon>
        <taxon>Bacillati</taxon>
        <taxon>Cyanobacteriota</taxon>
        <taxon>Cyanophyceae</taxon>
        <taxon>Nostocales</taxon>
        <taxon>Scytonemataceae</taxon>
        <taxon>Iningainema tapete</taxon>
    </lineage>
</organism>
<evidence type="ECO:0000313" key="7">
    <source>
        <dbReference type="Proteomes" id="UP000629098"/>
    </source>
</evidence>
<keyword evidence="2" id="KW-0547">Nucleotide-binding</keyword>
<dbReference type="SMART" id="SM00382">
    <property type="entry name" value="AAA"/>
    <property type="match status" value="1"/>
</dbReference>
<dbReference type="Proteomes" id="UP000629098">
    <property type="component" value="Unassembled WGS sequence"/>
</dbReference>
<dbReference type="AlphaFoldDB" id="A0A8J6XHC6"/>
<evidence type="ECO:0000259" key="5">
    <source>
        <dbReference type="PROSITE" id="PS50893"/>
    </source>
</evidence>
<dbReference type="SUPFAM" id="SSF52540">
    <property type="entry name" value="P-loop containing nucleoside triphosphate hydrolases"/>
    <property type="match status" value="1"/>
</dbReference>
<dbReference type="InterPro" id="IPR027417">
    <property type="entry name" value="P-loop_NTPase"/>
</dbReference>
<name>A0A8J6XHC6_9CYAN</name>
<dbReference type="EMBL" id="JACXAE010000036">
    <property type="protein sequence ID" value="MBD2772181.1"/>
    <property type="molecule type" value="Genomic_DNA"/>
</dbReference>
<dbReference type="RefSeq" id="WP_190826471.1">
    <property type="nucleotide sequence ID" value="NZ_CAWPPI010000036.1"/>
</dbReference>
<dbReference type="Gene3D" id="3.40.50.300">
    <property type="entry name" value="P-loop containing nucleotide triphosphate hydrolases"/>
    <property type="match status" value="1"/>
</dbReference>
<evidence type="ECO:0000313" key="6">
    <source>
        <dbReference type="EMBL" id="MBD2772181.1"/>
    </source>
</evidence>
<proteinExistence type="predicted"/>
<evidence type="ECO:0000256" key="1">
    <source>
        <dbReference type="ARBA" id="ARBA00022448"/>
    </source>
</evidence>
<feature type="domain" description="ABC transporter" evidence="5">
    <location>
        <begin position="6"/>
        <end position="247"/>
    </location>
</feature>
<reference evidence="6" key="1">
    <citation type="submission" date="2020-09" db="EMBL/GenBank/DDBJ databases">
        <title>Iningainema tapete sp. nov. (Scytonemataceae, Cyanobacteria) from greenhouses in central Florida (USA) produces two types of nodularin with biosynthetic potential for microcystin-LR and anabaenopeptins.</title>
        <authorList>
            <person name="Berthold D.E."/>
            <person name="Lefler F.W."/>
            <person name="Huang I.-S."/>
            <person name="Abdulla H."/>
            <person name="Zimba P.V."/>
            <person name="Laughinghouse H.D. IV."/>
        </authorList>
    </citation>
    <scope>NUCLEOTIDE SEQUENCE</scope>
    <source>
        <strain evidence="6">BLCCT55</strain>
    </source>
</reference>
<dbReference type="GO" id="GO:0005524">
    <property type="term" value="F:ATP binding"/>
    <property type="evidence" value="ECO:0007669"/>
    <property type="project" value="UniProtKB-KW"/>
</dbReference>
<accession>A0A8J6XHC6</accession>
<dbReference type="InterPro" id="IPR003593">
    <property type="entry name" value="AAA+_ATPase"/>
</dbReference>
<dbReference type="PROSITE" id="PS50893">
    <property type="entry name" value="ABC_TRANSPORTER_2"/>
    <property type="match status" value="1"/>
</dbReference>
<evidence type="ECO:0000256" key="2">
    <source>
        <dbReference type="ARBA" id="ARBA00022741"/>
    </source>
</evidence>